<dbReference type="InterPro" id="IPR000086">
    <property type="entry name" value="NUDIX_hydrolase_dom"/>
</dbReference>
<sequence length="263" mass="30000">MWTLLSIGYTLTESPVIPPRSCSVRSYTMFQSGIPYHETGTFKSHRTFLPDDEYGVALDNLVKGCTDILLLNPAGTHIFTGKRCVQPQPDWWFMGGRIFPGETPIQSCQRLLERELKLEIDASRFRPVCSQAFAFGMREQEPKDHGTTDTQFCYRVQLMNDEEVQKVVVDEQEYCDSEWKLPSEILEGNFHPALKYGVQCMLATETFDKLKESEANGGDDAEIAKLARELIKNTKAVDAIIKKNDYKLVSKELNYETTVNSKY</sequence>
<evidence type="ECO:0000256" key="2">
    <source>
        <dbReference type="ARBA" id="ARBA00022801"/>
    </source>
</evidence>
<name>B8C8G8_THAPS</name>
<reference evidence="4 5" key="1">
    <citation type="journal article" date="2004" name="Science">
        <title>The genome of the diatom Thalassiosira pseudonana: ecology, evolution, and metabolism.</title>
        <authorList>
            <person name="Armbrust E.V."/>
            <person name="Berges J.A."/>
            <person name="Bowler C."/>
            <person name="Green B.R."/>
            <person name="Martinez D."/>
            <person name="Putnam N.H."/>
            <person name="Zhou S."/>
            <person name="Allen A.E."/>
            <person name="Apt K.E."/>
            <person name="Bechner M."/>
            <person name="Brzezinski M.A."/>
            <person name="Chaal B.K."/>
            <person name="Chiovitti A."/>
            <person name="Davis A.K."/>
            <person name="Demarest M.S."/>
            <person name="Detter J.C."/>
            <person name="Glavina T."/>
            <person name="Goodstein D."/>
            <person name="Hadi M.Z."/>
            <person name="Hellsten U."/>
            <person name="Hildebrand M."/>
            <person name="Jenkins B.D."/>
            <person name="Jurka J."/>
            <person name="Kapitonov V.V."/>
            <person name="Kroger N."/>
            <person name="Lau W.W."/>
            <person name="Lane T.W."/>
            <person name="Larimer F.W."/>
            <person name="Lippmeier J.C."/>
            <person name="Lucas S."/>
            <person name="Medina M."/>
            <person name="Montsant A."/>
            <person name="Obornik M."/>
            <person name="Parker M.S."/>
            <person name="Palenik B."/>
            <person name="Pazour G.J."/>
            <person name="Richardson P.M."/>
            <person name="Rynearson T.A."/>
            <person name="Saito M.A."/>
            <person name="Schwartz D.C."/>
            <person name="Thamatrakoln K."/>
            <person name="Valentin K."/>
            <person name="Vardi A."/>
            <person name="Wilkerson F.P."/>
            <person name="Rokhsar D.S."/>
        </authorList>
    </citation>
    <scope>NUCLEOTIDE SEQUENCE [LARGE SCALE GENOMIC DNA]</scope>
    <source>
        <strain evidence="4 5">CCMP1335</strain>
    </source>
</reference>
<protein>
    <recommendedName>
        <fullName evidence="3">Nudix hydrolase domain-containing protein</fullName>
    </recommendedName>
</protein>
<dbReference type="HOGENOM" id="CLU_092630_0_0_1"/>
<dbReference type="Gene3D" id="3.90.79.10">
    <property type="entry name" value="Nucleoside Triphosphate Pyrophosphohydrolase"/>
    <property type="match status" value="1"/>
</dbReference>
<comment type="cofactor">
    <cofactor evidence="1">
        <name>Mg(2+)</name>
        <dbReference type="ChEBI" id="CHEBI:18420"/>
    </cofactor>
</comment>
<dbReference type="SUPFAM" id="SSF55811">
    <property type="entry name" value="Nudix"/>
    <property type="match status" value="1"/>
</dbReference>
<dbReference type="AlphaFoldDB" id="B8C8G8"/>
<dbReference type="InParanoid" id="B8C8G8"/>
<evidence type="ECO:0000313" key="4">
    <source>
        <dbReference type="EMBL" id="EED90481.1"/>
    </source>
</evidence>
<dbReference type="GO" id="GO:0016787">
    <property type="term" value="F:hydrolase activity"/>
    <property type="evidence" value="ECO:0007669"/>
    <property type="project" value="UniProtKB-KW"/>
</dbReference>
<dbReference type="PROSITE" id="PS51462">
    <property type="entry name" value="NUDIX"/>
    <property type="match status" value="1"/>
</dbReference>
<evidence type="ECO:0000259" key="3">
    <source>
        <dbReference type="PROSITE" id="PS51462"/>
    </source>
</evidence>
<evidence type="ECO:0000313" key="5">
    <source>
        <dbReference type="Proteomes" id="UP000001449"/>
    </source>
</evidence>
<dbReference type="Pfam" id="PF00293">
    <property type="entry name" value="NUDIX"/>
    <property type="match status" value="1"/>
</dbReference>
<proteinExistence type="predicted"/>
<organism evidence="4 5">
    <name type="scientific">Thalassiosira pseudonana</name>
    <name type="common">Marine diatom</name>
    <name type="synonym">Cyclotella nana</name>
    <dbReference type="NCBI Taxonomy" id="35128"/>
    <lineage>
        <taxon>Eukaryota</taxon>
        <taxon>Sar</taxon>
        <taxon>Stramenopiles</taxon>
        <taxon>Ochrophyta</taxon>
        <taxon>Bacillariophyta</taxon>
        <taxon>Coscinodiscophyceae</taxon>
        <taxon>Thalassiosirophycidae</taxon>
        <taxon>Thalassiosirales</taxon>
        <taxon>Thalassiosiraceae</taxon>
        <taxon>Thalassiosira</taxon>
    </lineage>
</organism>
<dbReference type="PaxDb" id="35128-Thaps8121"/>
<feature type="domain" description="Nudix hydrolase" evidence="3">
    <location>
        <begin position="61"/>
        <end position="202"/>
    </location>
</feature>
<keyword evidence="2" id="KW-0378">Hydrolase</keyword>
<dbReference type="RefSeq" id="XP_002292506.1">
    <property type="nucleotide sequence ID" value="XM_002292470.1"/>
</dbReference>
<accession>B8C8G8</accession>
<dbReference type="InterPro" id="IPR015797">
    <property type="entry name" value="NUDIX_hydrolase-like_dom_sf"/>
</dbReference>
<reference evidence="4 5" key="2">
    <citation type="journal article" date="2008" name="Nature">
        <title>The Phaeodactylum genome reveals the evolutionary history of diatom genomes.</title>
        <authorList>
            <person name="Bowler C."/>
            <person name="Allen A.E."/>
            <person name="Badger J.H."/>
            <person name="Grimwood J."/>
            <person name="Jabbari K."/>
            <person name="Kuo A."/>
            <person name="Maheswari U."/>
            <person name="Martens C."/>
            <person name="Maumus F."/>
            <person name="Otillar R.P."/>
            <person name="Rayko E."/>
            <person name="Salamov A."/>
            <person name="Vandepoele K."/>
            <person name="Beszteri B."/>
            <person name="Gruber A."/>
            <person name="Heijde M."/>
            <person name="Katinka M."/>
            <person name="Mock T."/>
            <person name="Valentin K."/>
            <person name="Verret F."/>
            <person name="Berges J.A."/>
            <person name="Brownlee C."/>
            <person name="Cadoret J.P."/>
            <person name="Chiovitti A."/>
            <person name="Choi C.J."/>
            <person name="Coesel S."/>
            <person name="De Martino A."/>
            <person name="Detter J.C."/>
            <person name="Durkin C."/>
            <person name="Falciatore A."/>
            <person name="Fournet J."/>
            <person name="Haruta M."/>
            <person name="Huysman M.J."/>
            <person name="Jenkins B.D."/>
            <person name="Jiroutova K."/>
            <person name="Jorgensen R.E."/>
            <person name="Joubert Y."/>
            <person name="Kaplan A."/>
            <person name="Kroger N."/>
            <person name="Kroth P.G."/>
            <person name="La Roche J."/>
            <person name="Lindquist E."/>
            <person name="Lommer M."/>
            <person name="Martin-Jezequel V."/>
            <person name="Lopez P.J."/>
            <person name="Lucas S."/>
            <person name="Mangogna M."/>
            <person name="McGinnis K."/>
            <person name="Medlin L.K."/>
            <person name="Montsant A."/>
            <person name="Oudot-Le Secq M.P."/>
            <person name="Napoli C."/>
            <person name="Obornik M."/>
            <person name="Parker M.S."/>
            <person name="Petit J.L."/>
            <person name="Porcel B.M."/>
            <person name="Poulsen N."/>
            <person name="Robison M."/>
            <person name="Rychlewski L."/>
            <person name="Rynearson T.A."/>
            <person name="Schmutz J."/>
            <person name="Shapiro H."/>
            <person name="Siaut M."/>
            <person name="Stanley M."/>
            <person name="Sussman M.R."/>
            <person name="Taylor A.R."/>
            <person name="Vardi A."/>
            <person name="von Dassow P."/>
            <person name="Vyverman W."/>
            <person name="Willis A."/>
            <person name="Wyrwicz L.S."/>
            <person name="Rokhsar D.S."/>
            <person name="Weissenbach J."/>
            <person name="Armbrust E.V."/>
            <person name="Green B.R."/>
            <person name="Van de Peer Y."/>
            <person name="Grigoriev I.V."/>
        </authorList>
    </citation>
    <scope>NUCLEOTIDE SEQUENCE [LARGE SCALE GENOMIC DNA]</scope>
    <source>
        <strain evidence="4 5">CCMP1335</strain>
    </source>
</reference>
<evidence type="ECO:0000256" key="1">
    <source>
        <dbReference type="ARBA" id="ARBA00001946"/>
    </source>
</evidence>
<dbReference type="GeneID" id="7450961"/>
<dbReference type="Proteomes" id="UP000001449">
    <property type="component" value="Chromosome 9"/>
</dbReference>
<dbReference type="KEGG" id="tps:THAPSDRAFT_8121"/>
<dbReference type="PANTHER" id="PTHR43046">
    <property type="entry name" value="GDP-MANNOSE MANNOSYL HYDROLASE"/>
    <property type="match status" value="1"/>
</dbReference>
<dbReference type="PANTHER" id="PTHR43046:SF13">
    <property type="entry name" value="NUDIX HYDROLASE DOMAIN-CONTAINING PROTEIN"/>
    <property type="match status" value="1"/>
</dbReference>
<dbReference type="OMA" id="TMLWQFR"/>
<dbReference type="eggNOG" id="ENOG502S1U3">
    <property type="taxonomic scope" value="Eukaryota"/>
</dbReference>
<keyword evidence="5" id="KW-1185">Reference proteome</keyword>
<dbReference type="EMBL" id="CM000645">
    <property type="protein sequence ID" value="EED90481.1"/>
    <property type="molecule type" value="Genomic_DNA"/>
</dbReference>
<gene>
    <name evidence="4" type="ORF">THAPSDRAFT_8121</name>
</gene>